<dbReference type="PANTHER" id="PTHR22650:SF4">
    <property type="entry name" value="LEUCINE-RICH REPEAT AND TRANSMEMBRANE DOMAIN-CONTAINING PROTEIN 2-LIKE"/>
    <property type="match status" value="1"/>
</dbReference>
<sequence>MCGELLLLAPPPPHTLPRLDLSRNRIEGLEDEDLVRLEAIGHVDLSGNPWRCNKCYVGTMFVWMATTVLNGTIRHLTCNTPLRLRGVPFSALTLKDLDSCFTGSEVQMRVLAGLLLISFALFTAIAVAMCRTRRRAANYYTNEEQA</sequence>
<keyword evidence="4 7" id="KW-1133">Transmembrane helix</keyword>
<keyword evidence="6" id="KW-1015">Disulfide bond</keyword>
<evidence type="ECO:0000313" key="9">
    <source>
        <dbReference type="Proteomes" id="UP000837857"/>
    </source>
</evidence>
<evidence type="ECO:0000256" key="7">
    <source>
        <dbReference type="SAM" id="Phobius"/>
    </source>
</evidence>
<dbReference type="InterPro" id="IPR032675">
    <property type="entry name" value="LRR_dom_sf"/>
</dbReference>
<evidence type="ECO:0000256" key="2">
    <source>
        <dbReference type="ARBA" id="ARBA00022692"/>
    </source>
</evidence>
<dbReference type="EMBL" id="OW152813">
    <property type="protein sequence ID" value="CAH2034458.1"/>
    <property type="molecule type" value="Genomic_DNA"/>
</dbReference>
<keyword evidence="9" id="KW-1185">Reference proteome</keyword>
<keyword evidence="2 7" id="KW-0812">Transmembrane</keyword>
<keyword evidence="3" id="KW-0130">Cell adhesion</keyword>
<dbReference type="PANTHER" id="PTHR22650">
    <property type="entry name" value="GLYCOPROTEIN IB BETA"/>
    <property type="match status" value="1"/>
</dbReference>
<feature type="transmembrane region" description="Helical" evidence="7">
    <location>
        <begin position="110"/>
        <end position="130"/>
    </location>
</feature>
<feature type="non-terminal residue" evidence="8">
    <location>
        <position position="1"/>
    </location>
</feature>
<dbReference type="InterPro" id="IPR052313">
    <property type="entry name" value="GPIb-IX-V_Complex"/>
</dbReference>
<gene>
    <name evidence="8" type="ORF">IPOD504_LOCUS139</name>
</gene>
<evidence type="ECO:0000256" key="1">
    <source>
        <dbReference type="ARBA" id="ARBA00004167"/>
    </source>
</evidence>
<protein>
    <submittedName>
        <fullName evidence="8">Uncharacterized protein</fullName>
    </submittedName>
</protein>
<comment type="subcellular location">
    <subcellularLocation>
        <location evidence="1">Membrane</location>
        <topology evidence="1">Single-pass membrane protein</topology>
    </subcellularLocation>
</comment>
<evidence type="ECO:0000313" key="8">
    <source>
        <dbReference type="EMBL" id="CAH2034458.1"/>
    </source>
</evidence>
<dbReference type="InterPro" id="IPR001611">
    <property type="entry name" value="Leu-rich_rpt"/>
</dbReference>
<evidence type="ECO:0000256" key="6">
    <source>
        <dbReference type="ARBA" id="ARBA00023157"/>
    </source>
</evidence>
<keyword evidence="5 7" id="KW-0472">Membrane</keyword>
<proteinExistence type="predicted"/>
<evidence type="ECO:0000256" key="3">
    <source>
        <dbReference type="ARBA" id="ARBA00022889"/>
    </source>
</evidence>
<accession>A0ABN8HNH2</accession>
<dbReference type="SUPFAM" id="SSF52058">
    <property type="entry name" value="L domain-like"/>
    <property type="match status" value="1"/>
</dbReference>
<reference evidence="8" key="1">
    <citation type="submission" date="2022-03" db="EMBL/GenBank/DDBJ databases">
        <authorList>
            <person name="Martin H S."/>
        </authorList>
    </citation>
    <scope>NUCLEOTIDE SEQUENCE</scope>
</reference>
<name>A0ABN8HNH2_9NEOP</name>
<organism evidence="8 9">
    <name type="scientific">Iphiclides podalirius</name>
    <name type="common">scarce swallowtail</name>
    <dbReference type="NCBI Taxonomy" id="110791"/>
    <lineage>
        <taxon>Eukaryota</taxon>
        <taxon>Metazoa</taxon>
        <taxon>Ecdysozoa</taxon>
        <taxon>Arthropoda</taxon>
        <taxon>Hexapoda</taxon>
        <taxon>Insecta</taxon>
        <taxon>Pterygota</taxon>
        <taxon>Neoptera</taxon>
        <taxon>Endopterygota</taxon>
        <taxon>Lepidoptera</taxon>
        <taxon>Glossata</taxon>
        <taxon>Ditrysia</taxon>
        <taxon>Papilionoidea</taxon>
        <taxon>Papilionidae</taxon>
        <taxon>Papilioninae</taxon>
        <taxon>Iphiclides</taxon>
    </lineage>
</organism>
<dbReference type="PROSITE" id="PS51450">
    <property type="entry name" value="LRR"/>
    <property type="match status" value="1"/>
</dbReference>
<dbReference type="Gene3D" id="3.80.10.10">
    <property type="entry name" value="Ribonuclease Inhibitor"/>
    <property type="match status" value="1"/>
</dbReference>
<dbReference type="Proteomes" id="UP000837857">
    <property type="component" value="Chromosome 1"/>
</dbReference>
<evidence type="ECO:0000256" key="5">
    <source>
        <dbReference type="ARBA" id="ARBA00023136"/>
    </source>
</evidence>
<evidence type="ECO:0000256" key="4">
    <source>
        <dbReference type="ARBA" id="ARBA00022989"/>
    </source>
</evidence>